<feature type="domain" description="Reverse transcriptase zinc-binding" evidence="1">
    <location>
        <begin position="57"/>
        <end position="111"/>
    </location>
</feature>
<gene>
    <name evidence="2" type="ORF">SLEP1_g39899</name>
</gene>
<protein>
    <recommendedName>
        <fullName evidence="1">Reverse transcriptase zinc-binding domain-containing protein</fullName>
    </recommendedName>
</protein>
<dbReference type="AlphaFoldDB" id="A0AAV5L1S2"/>
<dbReference type="PANTHER" id="PTHR36617">
    <property type="entry name" value="PROTEIN, PUTATIVE-RELATED"/>
    <property type="match status" value="1"/>
</dbReference>
<reference evidence="2 3" key="1">
    <citation type="journal article" date="2021" name="Commun. Biol.">
        <title>The genome of Shorea leprosula (Dipterocarpaceae) highlights the ecological relevance of drought in aseasonal tropical rainforests.</title>
        <authorList>
            <person name="Ng K.K.S."/>
            <person name="Kobayashi M.J."/>
            <person name="Fawcett J.A."/>
            <person name="Hatakeyama M."/>
            <person name="Paape T."/>
            <person name="Ng C.H."/>
            <person name="Ang C.C."/>
            <person name="Tnah L.H."/>
            <person name="Lee C.T."/>
            <person name="Nishiyama T."/>
            <person name="Sese J."/>
            <person name="O'Brien M.J."/>
            <person name="Copetti D."/>
            <person name="Mohd Noor M.I."/>
            <person name="Ong R.C."/>
            <person name="Putra M."/>
            <person name="Sireger I.Z."/>
            <person name="Indrioko S."/>
            <person name="Kosugi Y."/>
            <person name="Izuno A."/>
            <person name="Isagi Y."/>
            <person name="Lee S.L."/>
            <person name="Shimizu K.K."/>
        </authorList>
    </citation>
    <scope>NUCLEOTIDE SEQUENCE [LARGE SCALE GENOMIC DNA]</scope>
    <source>
        <strain evidence="2">214</strain>
    </source>
</reference>
<evidence type="ECO:0000313" key="3">
    <source>
        <dbReference type="Proteomes" id="UP001054252"/>
    </source>
</evidence>
<evidence type="ECO:0000313" key="2">
    <source>
        <dbReference type="EMBL" id="GKV31180.1"/>
    </source>
</evidence>
<proteinExistence type="predicted"/>
<evidence type="ECO:0000259" key="1">
    <source>
        <dbReference type="Pfam" id="PF13966"/>
    </source>
</evidence>
<accession>A0AAV5L1S2</accession>
<keyword evidence="3" id="KW-1185">Reference proteome</keyword>
<comment type="caution">
    <text evidence="2">The sequence shown here is derived from an EMBL/GenBank/DDBJ whole genome shotgun (WGS) entry which is preliminary data.</text>
</comment>
<dbReference type="Proteomes" id="UP001054252">
    <property type="component" value="Unassembled WGS sequence"/>
</dbReference>
<name>A0AAV5L1S2_9ROSI</name>
<dbReference type="PANTHER" id="PTHR36617:SF5">
    <property type="entry name" value="OS05G0421675 PROTEIN"/>
    <property type="match status" value="1"/>
</dbReference>
<sequence>MEDWREGEWVWKWRWNRELLGHDHTVLQELIELLKKKKLKQRKQDQWRWRHNSMGSYATKSAYNELSNDTRQLDLVQYSRIWNKDVPLKVSAFAWKALQNRIPTRDNLQKEVLWELNLISLVFCADTTRNLLTTYSSRVQQGGRFGNHAVRGGVSNLLHQMKDGAIFNNIWVWF</sequence>
<dbReference type="EMBL" id="BPVZ01000090">
    <property type="protein sequence ID" value="GKV31180.1"/>
    <property type="molecule type" value="Genomic_DNA"/>
</dbReference>
<dbReference type="InterPro" id="IPR026960">
    <property type="entry name" value="RVT-Znf"/>
</dbReference>
<organism evidence="2 3">
    <name type="scientific">Rubroshorea leprosula</name>
    <dbReference type="NCBI Taxonomy" id="152421"/>
    <lineage>
        <taxon>Eukaryota</taxon>
        <taxon>Viridiplantae</taxon>
        <taxon>Streptophyta</taxon>
        <taxon>Embryophyta</taxon>
        <taxon>Tracheophyta</taxon>
        <taxon>Spermatophyta</taxon>
        <taxon>Magnoliopsida</taxon>
        <taxon>eudicotyledons</taxon>
        <taxon>Gunneridae</taxon>
        <taxon>Pentapetalae</taxon>
        <taxon>rosids</taxon>
        <taxon>malvids</taxon>
        <taxon>Malvales</taxon>
        <taxon>Dipterocarpaceae</taxon>
        <taxon>Rubroshorea</taxon>
    </lineage>
</organism>
<dbReference type="Pfam" id="PF13966">
    <property type="entry name" value="zf-RVT"/>
    <property type="match status" value="1"/>
</dbReference>